<evidence type="ECO:0000313" key="14">
    <source>
        <dbReference type="Proteomes" id="UP000271974"/>
    </source>
</evidence>
<accession>A0A3S1C1Q7</accession>
<proteinExistence type="inferred from homology"/>
<dbReference type="OrthoDB" id="3053196at2759"/>
<organism evidence="13 14">
    <name type="scientific">Elysia chlorotica</name>
    <name type="common">Eastern emerald elysia</name>
    <name type="synonym">Sea slug</name>
    <dbReference type="NCBI Taxonomy" id="188477"/>
    <lineage>
        <taxon>Eukaryota</taxon>
        <taxon>Metazoa</taxon>
        <taxon>Spiralia</taxon>
        <taxon>Lophotrochozoa</taxon>
        <taxon>Mollusca</taxon>
        <taxon>Gastropoda</taxon>
        <taxon>Heterobranchia</taxon>
        <taxon>Euthyneura</taxon>
        <taxon>Panpulmonata</taxon>
        <taxon>Sacoglossa</taxon>
        <taxon>Placobranchoidea</taxon>
        <taxon>Plakobranchidae</taxon>
        <taxon>Elysia</taxon>
    </lineage>
</organism>
<feature type="transmembrane region" description="Helical" evidence="11">
    <location>
        <begin position="250"/>
        <end position="276"/>
    </location>
</feature>
<keyword evidence="4 9" id="KW-0812">Transmembrane</keyword>
<feature type="transmembrane region" description="Helical" evidence="11">
    <location>
        <begin position="160"/>
        <end position="176"/>
    </location>
</feature>
<evidence type="ECO:0000256" key="2">
    <source>
        <dbReference type="ARBA" id="ARBA00005999"/>
    </source>
</evidence>
<comment type="subcellular location">
    <subcellularLocation>
        <location evidence="1">Membrane</location>
        <topology evidence="1">Multi-pass membrane protein</topology>
    </subcellularLocation>
</comment>
<keyword evidence="7 9" id="KW-0472">Membrane</keyword>
<protein>
    <recommendedName>
        <fullName evidence="8">Translocating chain-associated membrane protein</fullName>
    </recommendedName>
</protein>
<reference evidence="13 14" key="1">
    <citation type="submission" date="2019-01" db="EMBL/GenBank/DDBJ databases">
        <title>A draft genome assembly of the solar-powered sea slug Elysia chlorotica.</title>
        <authorList>
            <person name="Cai H."/>
            <person name="Li Q."/>
            <person name="Fang X."/>
            <person name="Li J."/>
            <person name="Curtis N.E."/>
            <person name="Altenburger A."/>
            <person name="Shibata T."/>
            <person name="Feng M."/>
            <person name="Maeda T."/>
            <person name="Schwartz J.A."/>
            <person name="Shigenobu S."/>
            <person name="Lundholm N."/>
            <person name="Nishiyama T."/>
            <person name="Yang H."/>
            <person name="Hasebe M."/>
            <person name="Li S."/>
            <person name="Pierce S.K."/>
            <person name="Wang J."/>
        </authorList>
    </citation>
    <scope>NUCLEOTIDE SEQUENCE [LARGE SCALE GENOMIC DNA]</scope>
    <source>
        <strain evidence="13">EC2010</strain>
        <tissue evidence="13">Whole organism of an adult</tissue>
    </source>
</reference>
<comment type="caution">
    <text evidence="13">The sequence shown here is derived from an EMBL/GenBank/DDBJ whole genome shotgun (WGS) entry which is preliminary data.</text>
</comment>
<evidence type="ECO:0000256" key="11">
    <source>
        <dbReference type="SAM" id="Phobius"/>
    </source>
</evidence>
<keyword evidence="5 8" id="KW-0653">Protein transport</keyword>
<dbReference type="SMART" id="SM00724">
    <property type="entry name" value="TLC"/>
    <property type="match status" value="1"/>
</dbReference>
<dbReference type="GO" id="GO:0045048">
    <property type="term" value="P:protein insertion into ER membrane"/>
    <property type="evidence" value="ECO:0007669"/>
    <property type="project" value="TreeGrafter"/>
</dbReference>
<evidence type="ECO:0000256" key="6">
    <source>
        <dbReference type="ARBA" id="ARBA00022989"/>
    </source>
</evidence>
<feature type="compositionally biased region" description="Basic residues" evidence="10">
    <location>
        <begin position="335"/>
        <end position="346"/>
    </location>
</feature>
<feature type="transmembrane region" description="Helical" evidence="11">
    <location>
        <begin position="79"/>
        <end position="101"/>
    </location>
</feature>
<dbReference type="InterPro" id="IPR016447">
    <property type="entry name" value="Translocation_assoc_membrane"/>
</dbReference>
<keyword evidence="6 11" id="KW-1133">Transmembrane helix</keyword>
<dbReference type="PANTHER" id="PTHR12371">
    <property type="entry name" value="TRANSLOCATION ASSOCIATED MEMBRANE PROTEIN"/>
    <property type="match status" value="1"/>
</dbReference>
<dbReference type="STRING" id="188477.A0A3S1C1Q7"/>
<evidence type="ECO:0000256" key="1">
    <source>
        <dbReference type="ARBA" id="ARBA00004141"/>
    </source>
</evidence>
<dbReference type="InterPro" id="IPR006634">
    <property type="entry name" value="TLC-dom"/>
</dbReference>
<dbReference type="PROSITE" id="PS50922">
    <property type="entry name" value="TLC"/>
    <property type="match status" value="1"/>
</dbReference>
<dbReference type="AlphaFoldDB" id="A0A3S1C1Q7"/>
<dbReference type="EMBL" id="RQTK01000385">
    <property type="protein sequence ID" value="RUS80543.1"/>
    <property type="molecule type" value="Genomic_DNA"/>
</dbReference>
<dbReference type="Pfam" id="PF03798">
    <property type="entry name" value="TRAM_LAG1_CLN8"/>
    <property type="match status" value="1"/>
</dbReference>
<gene>
    <name evidence="13" type="ORF">EGW08_011683</name>
</gene>
<evidence type="ECO:0000313" key="13">
    <source>
        <dbReference type="EMBL" id="RUS80543.1"/>
    </source>
</evidence>
<evidence type="ECO:0000256" key="8">
    <source>
        <dbReference type="PIRNR" id="PIRNR005449"/>
    </source>
</evidence>
<feature type="transmembrane region" description="Helical" evidence="11">
    <location>
        <begin position="296"/>
        <end position="317"/>
    </location>
</feature>
<keyword evidence="14" id="KW-1185">Reference proteome</keyword>
<dbReference type="PIRSF" id="PIRSF005449">
    <property type="entry name" value="Translocation_assoc_membrane"/>
    <property type="match status" value="1"/>
</dbReference>
<evidence type="ECO:0000256" key="7">
    <source>
        <dbReference type="ARBA" id="ARBA00023136"/>
    </source>
</evidence>
<sequence>MAPRRSKNSKSPPILSHEFFIQNHADIVSCIAMVFIIGLMFQATSPIAGLFITLQHNQTVNDSITGDTSMVYGTGVRDLFTVCFYSLVCIVVHAVIQEYLLDKLNRKMHLSKVKHSKFNESGQLLVFFLVSAVWGADLFFRENYITSVNQLWEGYPHNHLPFIVKFFFIVQIAYWLHNYPELYFQKVRKEEISDRVQYTTMYLSLIAAAYFLNFNRVALCLLVLHYTTEFLYHTALLCHYSEKTDLASSIFMVFDVLFVLVRLGSITLAVLTFWIGLAQSSQNSIDIATGNYNSNFMRMTCLAAVCLSQAGLMWNFITFQLRKFREKSASGSSSRKPRSPTKKKQPVVKPIAAEDLDALPEVDQNAASENGSVRARRTKK</sequence>
<dbReference type="GO" id="GO:0006616">
    <property type="term" value="P:SRP-dependent cotranslational protein targeting to membrane, translocation"/>
    <property type="evidence" value="ECO:0007669"/>
    <property type="project" value="InterPro"/>
</dbReference>
<evidence type="ECO:0000259" key="12">
    <source>
        <dbReference type="PROSITE" id="PS50922"/>
    </source>
</evidence>
<comment type="similarity">
    <text evidence="2 8">Belongs to the TRAM family.</text>
</comment>
<feature type="domain" description="TLC" evidence="12">
    <location>
        <begin position="116"/>
        <end position="327"/>
    </location>
</feature>
<evidence type="ECO:0000256" key="10">
    <source>
        <dbReference type="SAM" id="MobiDB-lite"/>
    </source>
</evidence>
<keyword evidence="8" id="KW-0811">Translocation</keyword>
<dbReference type="Proteomes" id="UP000271974">
    <property type="component" value="Unassembled WGS sequence"/>
</dbReference>
<feature type="transmembrane region" description="Helical" evidence="11">
    <location>
        <begin position="122"/>
        <end position="140"/>
    </location>
</feature>
<evidence type="ECO:0000256" key="4">
    <source>
        <dbReference type="ARBA" id="ARBA00022692"/>
    </source>
</evidence>
<evidence type="ECO:0000256" key="3">
    <source>
        <dbReference type="ARBA" id="ARBA00022448"/>
    </source>
</evidence>
<evidence type="ECO:0000256" key="9">
    <source>
        <dbReference type="PROSITE-ProRule" id="PRU00205"/>
    </source>
</evidence>
<feature type="region of interest" description="Disordered" evidence="10">
    <location>
        <begin position="328"/>
        <end position="380"/>
    </location>
</feature>
<dbReference type="PANTHER" id="PTHR12371:SF11">
    <property type="entry name" value="TRANSLOCATING CHAIN-ASSOCIATED MEMBRANE PROTEIN"/>
    <property type="match status" value="1"/>
</dbReference>
<name>A0A3S1C1Q7_ELYCH</name>
<keyword evidence="3 8" id="KW-0813">Transport</keyword>
<evidence type="ECO:0000256" key="5">
    <source>
        <dbReference type="ARBA" id="ARBA00022927"/>
    </source>
</evidence>
<dbReference type="GO" id="GO:0005789">
    <property type="term" value="C:endoplasmic reticulum membrane"/>
    <property type="evidence" value="ECO:0007669"/>
    <property type="project" value="TreeGrafter"/>
</dbReference>